<evidence type="ECO:0000313" key="2">
    <source>
        <dbReference type="EMBL" id="CAI8031471.1"/>
    </source>
</evidence>
<evidence type="ECO:0000313" key="3">
    <source>
        <dbReference type="Proteomes" id="UP001174909"/>
    </source>
</evidence>
<dbReference type="AlphaFoldDB" id="A0AA35SMI6"/>
<name>A0AA35SMI6_GEOBA</name>
<reference evidence="2" key="1">
    <citation type="submission" date="2023-03" db="EMBL/GenBank/DDBJ databases">
        <authorList>
            <person name="Steffen K."/>
            <person name="Cardenas P."/>
        </authorList>
    </citation>
    <scope>NUCLEOTIDE SEQUENCE</scope>
</reference>
<gene>
    <name evidence="2" type="ORF">GBAR_LOCUS17861</name>
</gene>
<evidence type="ECO:0000256" key="1">
    <source>
        <dbReference type="SAM" id="MobiDB-lite"/>
    </source>
</evidence>
<dbReference type="EMBL" id="CASHTH010002539">
    <property type="protein sequence ID" value="CAI8031471.1"/>
    <property type="molecule type" value="Genomic_DNA"/>
</dbReference>
<feature type="region of interest" description="Disordered" evidence="1">
    <location>
        <begin position="1"/>
        <end position="34"/>
    </location>
</feature>
<organism evidence="2 3">
    <name type="scientific">Geodia barretti</name>
    <name type="common">Barrett's horny sponge</name>
    <dbReference type="NCBI Taxonomy" id="519541"/>
    <lineage>
        <taxon>Eukaryota</taxon>
        <taxon>Metazoa</taxon>
        <taxon>Porifera</taxon>
        <taxon>Demospongiae</taxon>
        <taxon>Heteroscleromorpha</taxon>
        <taxon>Tetractinellida</taxon>
        <taxon>Astrophorina</taxon>
        <taxon>Geodiidae</taxon>
        <taxon>Geodia</taxon>
    </lineage>
</organism>
<sequence>MSLQQFGDEDEAVMSTSPTSGGGEPPAAAVVAAPPPSVGLHGAVAMFDPSQDDWCEYIE</sequence>
<comment type="caution">
    <text evidence="2">The sequence shown here is derived from an EMBL/GenBank/DDBJ whole genome shotgun (WGS) entry which is preliminary data.</text>
</comment>
<dbReference type="Proteomes" id="UP001174909">
    <property type="component" value="Unassembled WGS sequence"/>
</dbReference>
<proteinExistence type="predicted"/>
<feature type="non-terminal residue" evidence="2">
    <location>
        <position position="59"/>
    </location>
</feature>
<protein>
    <submittedName>
        <fullName evidence="2">Uncharacterized protein</fullName>
    </submittedName>
</protein>
<keyword evidence="3" id="KW-1185">Reference proteome</keyword>
<accession>A0AA35SMI6</accession>